<dbReference type="AlphaFoldDB" id="A0A2D2D0F0"/>
<feature type="compositionally biased region" description="Basic and acidic residues" evidence="1">
    <location>
        <begin position="255"/>
        <end position="266"/>
    </location>
</feature>
<evidence type="ECO:0000313" key="3">
    <source>
        <dbReference type="Proteomes" id="UP000230709"/>
    </source>
</evidence>
<protein>
    <submittedName>
        <fullName evidence="2">Uncharacterized protein</fullName>
    </submittedName>
</protein>
<dbReference type="KEGG" id="mtw:CQW49_11690"/>
<accession>A0A2D2D0F0</accession>
<reference evidence="3" key="1">
    <citation type="submission" date="2017-10" db="EMBL/GenBank/DDBJ databases">
        <title>Completed PacBio SMRT sequence of Methylosinus trichosporium OB3b reveals presence of a third large plasmid.</title>
        <authorList>
            <person name="Charles T.C."/>
            <person name="Lynch M.D.J."/>
            <person name="Heil J.R."/>
            <person name="Cheng J."/>
        </authorList>
    </citation>
    <scope>NUCLEOTIDE SEQUENCE [LARGE SCALE GENOMIC DNA]</scope>
    <source>
        <strain evidence="3">OB3b</strain>
    </source>
</reference>
<evidence type="ECO:0000256" key="1">
    <source>
        <dbReference type="SAM" id="MobiDB-lite"/>
    </source>
</evidence>
<dbReference type="STRING" id="595536.GCA_000178815_02828"/>
<gene>
    <name evidence="2" type="ORF">CQW49_11690</name>
</gene>
<dbReference type="Proteomes" id="UP000230709">
    <property type="component" value="Chromosome"/>
</dbReference>
<proteinExistence type="predicted"/>
<sequence length="309" mass="35105">MSATLDEFLYRISCMYFLPCQDREKPDRAWLDGLFRKHPPTMFDDEEDIARLRYVLCCISRGALIGSVGSRPTAKQRKEVSKCVAAVDSAYKQLRNAIEEVPFGFRPRVECRRDPQLDAVDEWLARQGERARGRGNAKDHWWDSHFTTLLGFYDFAYGLHWRMPARCRAGNARPNEIIGARTAPATFIRAYLTAVKSLLQSCDFIPEKERAALNSRWFVPTIAALTSKMATLRRGHLECTLWEPVKSLGPTEIHTLPDKPSRDARSAKSSKTSRRPRIASEDQPRVVSVAQKIWLEAGGTIPVAVNRVE</sequence>
<name>A0A2D2D0F0_METT3</name>
<dbReference type="RefSeq" id="WP_003614035.1">
    <property type="nucleotide sequence ID" value="NZ_ADVE02000001.1"/>
</dbReference>
<dbReference type="EMBL" id="CP023737">
    <property type="protein sequence ID" value="ATQ68465.1"/>
    <property type="molecule type" value="Genomic_DNA"/>
</dbReference>
<keyword evidence="3" id="KW-1185">Reference proteome</keyword>
<organism evidence="2 3">
    <name type="scientific">Methylosinus trichosporium (strain ATCC 35070 / NCIMB 11131 / UNIQEM 75 / OB3b)</name>
    <dbReference type="NCBI Taxonomy" id="595536"/>
    <lineage>
        <taxon>Bacteria</taxon>
        <taxon>Pseudomonadati</taxon>
        <taxon>Pseudomonadota</taxon>
        <taxon>Alphaproteobacteria</taxon>
        <taxon>Hyphomicrobiales</taxon>
        <taxon>Methylocystaceae</taxon>
        <taxon>Methylosinus</taxon>
    </lineage>
</organism>
<feature type="region of interest" description="Disordered" evidence="1">
    <location>
        <begin position="252"/>
        <end position="284"/>
    </location>
</feature>
<evidence type="ECO:0000313" key="2">
    <source>
        <dbReference type="EMBL" id="ATQ68465.1"/>
    </source>
</evidence>